<protein>
    <submittedName>
        <fullName evidence="1">Uncharacterized protein</fullName>
    </submittedName>
</protein>
<dbReference type="Proteomes" id="UP001165074">
    <property type="component" value="Unassembled WGS sequence"/>
</dbReference>
<organism evidence="1 2">
    <name type="scientific">Actinoallomurus iriomotensis</name>
    <dbReference type="NCBI Taxonomy" id="478107"/>
    <lineage>
        <taxon>Bacteria</taxon>
        <taxon>Bacillati</taxon>
        <taxon>Actinomycetota</taxon>
        <taxon>Actinomycetes</taxon>
        <taxon>Streptosporangiales</taxon>
        <taxon>Thermomonosporaceae</taxon>
        <taxon>Actinoallomurus</taxon>
    </lineage>
</organism>
<evidence type="ECO:0000313" key="2">
    <source>
        <dbReference type="Proteomes" id="UP001165074"/>
    </source>
</evidence>
<dbReference type="AlphaFoldDB" id="A0A9W6S5I0"/>
<dbReference type="EMBL" id="BSTK01000008">
    <property type="protein sequence ID" value="GLY87508.1"/>
    <property type="molecule type" value="Genomic_DNA"/>
</dbReference>
<reference evidence="1" key="1">
    <citation type="submission" date="2023-03" db="EMBL/GenBank/DDBJ databases">
        <title>Actinoallomurus iriomotensis NBRC 103684.</title>
        <authorList>
            <person name="Ichikawa N."/>
            <person name="Sato H."/>
            <person name="Tonouchi N."/>
        </authorList>
    </citation>
    <scope>NUCLEOTIDE SEQUENCE</scope>
    <source>
        <strain evidence="1">NBRC 103684</strain>
    </source>
</reference>
<gene>
    <name evidence="1" type="ORF">Airi02_054370</name>
</gene>
<name>A0A9W6S5I0_9ACTN</name>
<dbReference type="RefSeq" id="WP_285576597.1">
    <property type="nucleotide sequence ID" value="NZ_BSTK01000008.1"/>
</dbReference>
<keyword evidence="2" id="KW-1185">Reference proteome</keyword>
<accession>A0A9W6S5I0</accession>
<proteinExistence type="predicted"/>
<comment type="caution">
    <text evidence="1">The sequence shown here is derived from an EMBL/GenBank/DDBJ whole genome shotgun (WGS) entry which is preliminary data.</text>
</comment>
<sequence>MTLYLDVREYQAIDDVIPPTTIPARSLGGRAVTVERGDRPSVAIIGHIPYRWLFGGGASLLGVLGPFVVDAGRGRSPGPVPVKRRSRPGSILVAQHATFAAPEVIVRTTPPPAPHVSLTGPALSACDLLSDGSIRAVFPRARIVSRAVTRYAESTFVPANGRCRIGLWLPHGDTGDRHGPSWRGSR</sequence>
<evidence type="ECO:0000313" key="1">
    <source>
        <dbReference type="EMBL" id="GLY87508.1"/>
    </source>
</evidence>